<evidence type="ECO:0000313" key="3">
    <source>
        <dbReference type="Proteomes" id="UP000053750"/>
    </source>
</evidence>
<feature type="domain" description="Glucose-methanol-choline oxidoreductase C-terminal" evidence="1">
    <location>
        <begin position="432"/>
        <end position="483"/>
    </location>
</feature>
<dbReference type="Proteomes" id="UP000053750">
    <property type="component" value="Unassembled WGS sequence"/>
</dbReference>
<dbReference type="InterPro" id="IPR036188">
    <property type="entry name" value="FAD/NAD-bd_sf"/>
</dbReference>
<dbReference type="Gene3D" id="3.50.50.60">
    <property type="entry name" value="FAD/NAD(P)-binding domain"/>
    <property type="match status" value="1"/>
</dbReference>
<name>A0A9W5S0J2_9BACL</name>
<sequence length="493" mass="53871">AGTCLGLTAAGRQDDIVVFDIGRKLGGMSAVLEGRKPLWDRPVYRSLHKGIRAAGQGWVPAKSFMGDTARSYSSHPIYRSDMYGGLSKLWGASFLPFTAEDLADWPISGPELAPYYDKLLSRIRVTGADDALSGYFGGTAYNERALDRPEVFRRLEQAINARSGETSFIAGNPRLAVANSGPDGCTYCGHCFYGCYNRSIYSADMTIGALEAEGKLRYVPGKRMLRFKRLASGRVEIDWEEPESAGSKRGTDVFDRIYVAAGCIESTRIVSASLGVATFPIRENPMYQVPIVYTGGVRAEDFGRHIALINVLAGRLPGAGIERYAHIQIYPINVYLWNHALSKAFGSTGLRLSGLAQRTAGKHVYMMLFYLHGDYSKDSSLTFGDGGERLSFVYRDGTQEQMRLLVDGFAQALKGTGFHVLRHFVEPLAPGGSYHYGGTMPMGRSGLIRDSGCSVTDGIYVTDSAVFPSIPAQNHSFTIMANAYRVAERSLAL</sequence>
<keyword evidence="3" id="KW-1185">Reference proteome</keyword>
<dbReference type="EMBL" id="JFHU01000123">
    <property type="protein sequence ID" value="EXX88536.1"/>
    <property type="molecule type" value="Genomic_DNA"/>
</dbReference>
<feature type="non-terminal residue" evidence="2">
    <location>
        <position position="1"/>
    </location>
</feature>
<dbReference type="InterPro" id="IPR007867">
    <property type="entry name" value="GMC_OxRtase_C"/>
</dbReference>
<organism evidence="2 3">
    <name type="scientific">Paenibacillus darwinianus</name>
    <dbReference type="NCBI Taxonomy" id="1380763"/>
    <lineage>
        <taxon>Bacteria</taxon>
        <taxon>Bacillati</taxon>
        <taxon>Bacillota</taxon>
        <taxon>Bacilli</taxon>
        <taxon>Bacillales</taxon>
        <taxon>Paenibacillaceae</taxon>
        <taxon>Paenibacillus</taxon>
    </lineage>
</organism>
<evidence type="ECO:0000313" key="2">
    <source>
        <dbReference type="EMBL" id="EXX88536.1"/>
    </source>
</evidence>
<protein>
    <recommendedName>
        <fullName evidence="1">Glucose-methanol-choline oxidoreductase C-terminal domain-containing protein</fullName>
    </recommendedName>
</protein>
<dbReference type="Pfam" id="PF05199">
    <property type="entry name" value="GMC_oxred_C"/>
    <property type="match status" value="1"/>
</dbReference>
<dbReference type="GO" id="GO:0016614">
    <property type="term" value="F:oxidoreductase activity, acting on CH-OH group of donors"/>
    <property type="evidence" value="ECO:0007669"/>
    <property type="project" value="InterPro"/>
</dbReference>
<accession>A0A9W5S0J2</accession>
<gene>
    <name evidence="2" type="ORF">BG53_01820</name>
</gene>
<dbReference type="RefSeq" id="WP_036716041.1">
    <property type="nucleotide sequence ID" value="NZ_KK082250.1"/>
</dbReference>
<proteinExistence type="predicted"/>
<dbReference type="SUPFAM" id="SSF51905">
    <property type="entry name" value="FAD/NAD(P)-binding domain"/>
    <property type="match status" value="1"/>
</dbReference>
<evidence type="ECO:0000259" key="1">
    <source>
        <dbReference type="Pfam" id="PF05199"/>
    </source>
</evidence>
<reference evidence="2 3" key="1">
    <citation type="submission" date="2014-02" db="EMBL/GenBank/DDBJ databases">
        <title>Genome sequence of Paenibacillus darwinianus reveals adaptive mechanisms for survival in Antarctic soils.</title>
        <authorList>
            <person name="Dsouza M."/>
            <person name="Taylor M.W."/>
            <person name="Turner S.J."/>
            <person name="Aislabie J."/>
        </authorList>
    </citation>
    <scope>NUCLEOTIDE SEQUENCE [LARGE SCALE GENOMIC DNA]</scope>
    <source>
        <strain evidence="2 3">CE1</strain>
    </source>
</reference>
<comment type="caution">
    <text evidence="2">The sequence shown here is derived from an EMBL/GenBank/DDBJ whole genome shotgun (WGS) entry which is preliminary data.</text>
</comment>
<dbReference type="AlphaFoldDB" id="A0A9W5S0J2"/>